<comment type="caution">
    <text evidence="8">The sequence shown here is derived from an EMBL/GenBank/DDBJ whole genome shotgun (WGS) entry which is preliminary data.</text>
</comment>
<organism evidence="8">
    <name type="scientific">Cladocopium goreaui</name>
    <dbReference type="NCBI Taxonomy" id="2562237"/>
    <lineage>
        <taxon>Eukaryota</taxon>
        <taxon>Sar</taxon>
        <taxon>Alveolata</taxon>
        <taxon>Dinophyceae</taxon>
        <taxon>Suessiales</taxon>
        <taxon>Symbiodiniaceae</taxon>
        <taxon>Cladocopium</taxon>
    </lineage>
</organism>
<keyword evidence="5 6" id="KW-0472">Membrane</keyword>
<dbReference type="PANTHER" id="PTHR12677">
    <property type="entry name" value="GOLGI APPARATUS MEMBRANE PROTEIN TVP38-RELATED"/>
    <property type="match status" value="1"/>
</dbReference>
<keyword evidence="2" id="KW-1003">Cell membrane</keyword>
<dbReference type="PANTHER" id="PTHR12677:SF59">
    <property type="entry name" value="GOLGI APPARATUS MEMBRANE PROTEIN TVP38-RELATED"/>
    <property type="match status" value="1"/>
</dbReference>
<dbReference type="EMBL" id="CAMXCT010004157">
    <property type="protein sequence ID" value="CAI4007930.1"/>
    <property type="molecule type" value="Genomic_DNA"/>
</dbReference>
<dbReference type="InterPro" id="IPR015414">
    <property type="entry name" value="TMEM64"/>
</dbReference>
<evidence type="ECO:0000256" key="3">
    <source>
        <dbReference type="ARBA" id="ARBA00022692"/>
    </source>
</evidence>
<dbReference type="EMBL" id="CAMXCT030004157">
    <property type="protein sequence ID" value="CAL4795242.1"/>
    <property type="molecule type" value="Genomic_DNA"/>
</dbReference>
<feature type="domain" description="VTT" evidence="7">
    <location>
        <begin position="60"/>
        <end position="189"/>
    </location>
</feature>
<dbReference type="Pfam" id="PF09335">
    <property type="entry name" value="VTT_dom"/>
    <property type="match status" value="1"/>
</dbReference>
<dbReference type="InterPro" id="IPR032816">
    <property type="entry name" value="VTT_dom"/>
</dbReference>
<feature type="transmembrane region" description="Helical" evidence="6">
    <location>
        <begin position="218"/>
        <end position="236"/>
    </location>
</feature>
<evidence type="ECO:0000256" key="6">
    <source>
        <dbReference type="SAM" id="Phobius"/>
    </source>
</evidence>
<evidence type="ECO:0000313" key="10">
    <source>
        <dbReference type="EMBL" id="CAL4795242.1"/>
    </source>
</evidence>
<dbReference type="GO" id="GO:0005886">
    <property type="term" value="C:plasma membrane"/>
    <property type="evidence" value="ECO:0007669"/>
    <property type="project" value="UniProtKB-SubCell"/>
</dbReference>
<reference evidence="9" key="2">
    <citation type="submission" date="2024-04" db="EMBL/GenBank/DDBJ databases">
        <authorList>
            <person name="Chen Y."/>
            <person name="Shah S."/>
            <person name="Dougan E. K."/>
            <person name="Thang M."/>
            <person name="Chan C."/>
        </authorList>
    </citation>
    <scope>NUCLEOTIDE SEQUENCE [LARGE SCALE GENOMIC DNA]</scope>
</reference>
<comment type="subcellular location">
    <subcellularLocation>
        <location evidence="1">Cell membrane</location>
        <topology evidence="1">Multi-pass membrane protein</topology>
    </subcellularLocation>
</comment>
<dbReference type="EMBL" id="CAMXCT020004157">
    <property type="protein sequence ID" value="CAL1161305.1"/>
    <property type="molecule type" value="Genomic_DNA"/>
</dbReference>
<dbReference type="OrthoDB" id="6125719at2759"/>
<accession>A0A9P1GC51</accession>
<keyword evidence="11" id="KW-1185">Reference proteome</keyword>
<name>A0A9P1GC51_9DINO</name>
<evidence type="ECO:0000256" key="5">
    <source>
        <dbReference type="ARBA" id="ARBA00023136"/>
    </source>
</evidence>
<evidence type="ECO:0000259" key="7">
    <source>
        <dbReference type="Pfam" id="PF09335"/>
    </source>
</evidence>
<feature type="transmembrane region" description="Helical" evidence="6">
    <location>
        <begin position="45"/>
        <end position="65"/>
    </location>
</feature>
<proteinExistence type="predicted"/>
<dbReference type="AlphaFoldDB" id="A0A9P1GC51"/>
<reference evidence="8" key="1">
    <citation type="submission" date="2022-10" db="EMBL/GenBank/DDBJ databases">
        <authorList>
            <person name="Chen Y."/>
            <person name="Dougan E. K."/>
            <person name="Chan C."/>
            <person name="Rhodes N."/>
            <person name="Thang M."/>
        </authorList>
    </citation>
    <scope>NUCLEOTIDE SEQUENCE</scope>
</reference>
<feature type="transmembrane region" description="Helical" evidence="6">
    <location>
        <begin position="77"/>
        <end position="100"/>
    </location>
</feature>
<evidence type="ECO:0000256" key="1">
    <source>
        <dbReference type="ARBA" id="ARBA00004651"/>
    </source>
</evidence>
<keyword evidence="3 6" id="KW-0812">Transmembrane</keyword>
<sequence length="253" mass="26839">MLRRTALVLAPCAIGALILSTDRQVVLLHLTTAAERAEQLGNAGIAGYVLCFVVATLMMIPTGPLEMAAGLLFTRRLGLLGAITLAAVAKQVSGSVGFLLGRTLFRESAQETVVARFPIFKAVMQAVKTEPFTVTCSLALTPSMVRFAPIPTTAKSMGLAASGVSFGPFLLASSLFGAPWSALSAVVGSTLASLPEILEGRGEEKMREILKSWKEEPLLLTCGALLSILAVAFLMVKTRKLLKTYRDLMQKAA</sequence>
<evidence type="ECO:0000313" key="8">
    <source>
        <dbReference type="EMBL" id="CAI4007930.1"/>
    </source>
</evidence>
<keyword evidence="4 6" id="KW-1133">Transmembrane helix</keyword>
<gene>
    <name evidence="8" type="ORF">C1SCF055_LOCUS33426</name>
</gene>
<protein>
    <submittedName>
        <fullName evidence="10">TVP38/TMEM64 family membrane protein YdjX</fullName>
    </submittedName>
</protein>
<evidence type="ECO:0000313" key="11">
    <source>
        <dbReference type="Proteomes" id="UP001152797"/>
    </source>
</evidence>
<dbReference type="Proteomes" id="UP001152797">
    <property type="component" value="Unassembled WGS sequence"/>
</dbReference>
<evidence type="ECO:0000256" key="2">
    <source>
        <dbReference type="ARBA" id="ARBA00022475"/>
    </source>
</evidence>
<evidence type="ECO:0000256" key="4">
    <source>
        <dbReference type="ARBA" id="ARBA00022989"/>
    </source>
</evidence>
<evidence type="ECO:0000313" key="9">
    <source>
        <dbReference type="EMBL" id="CAL1161305.1"/>
    </source>
</evidence>